<keyword evidence="1" id="KW-0812">Transmembrane</keyword>
<organism evidence="2 3">
    <name type="scientific">Thermoplasma volcanium (strain ATCC 51530 / DSM 4299 / JCM 9571 / NBRC 15438 / GSS1)</name>
    <dbReference type="NCBI Taxonomy" id="273116"/>
    <lineage>
        <taxon>Archaea</taxon>
        <taxon>Methanobacteriati</taxon>
        <taxon>Thermoplasmatota</taxon>
        <taxon>Thermoplasmata</taxon>
        <taxon>Thermoplasmatales</taxon>
        <taxon>Thermoplasmataceae</taxon>
        <taxon>Thermoplasma</taxon>
    </lineage>
</organism>
<proteinExistence type="predicted"/>
<sequence>MDHLQVRTQAGVYLYHTFKFPFFIMSCFGDSVAIEDKAEEIQRNIERKFSSIGKGKYARILRMARKPTRDEYIKVLLITAIGLLIIGGVGFIIYLLMDVYFKLP</sequence>
<reference evidence="2 3" key="1">
    <citation type="journal article" date="1999" name="Proc. Jpn. Acad.">
        <title>Determination of the complete genomic DNA sequence of Thermoplasma volvanium GSS1.</title>
        <authorList>
            <person name="Kawashima T."/>
            <person name="Yamamoto Y."/>
            <person name="Aramaki H."/>
            <person name="Nunoshiba T."/>
            <person name="Kawamoto T."/>
            <person name="Watanabe K."/>
            <person name="Yamazaki M."/>
            <person name="Kanehori K."/>
            <person name="Amano N."/>
            <person name="Ohya Y."/>
            <person name="Makino K."/>
            <person name="Suzuki M."/>
        </authorList>
    </citation>
    <scope>NUCLEOTIDE SEQUENCE [LARGE SCALE GENOMIC DNA]</scope>
    <source>
        <strain evidence="3">ATCC 51530 / DSM 4299 / JCM 9571 / NBRC 15438 / GSS1</strain>
    </source>
</reference>
<dbReference type="NCBIfam" id="TIGR00327">
    <property type="entry name" value="secE_euk_arch"/>
    <property type="match status" value="1"/>
</dbReference>
<evidence type="ECO:0000256" key="1">
    <source>
        <dbReference type="SAM" id="Phobius"/>
    </source>
</evidence>
<evidence type="ECO:0000313" key="3">
    <source>
        <dbReference type="Proteomes" id="UP000001017"/>
    </source>
</evidence>
<dbReference type="OrthoDB" id="52835at2157"/>
<dbReference type="eggNOG" id="arCOG02204">
    <property type="taxonomic scope" value="Archaea"/>
</dbReference>
<protein>
    <submittedName>
        <fullName evidence="2">Protein transport protein sec61 gamma subunit</fullName>
    </submittedName>
</protein>
<dbReference type="Proteomes" id="UP000001017">
    <property type="component" value="Chromosome"/>
</dbReference>
<keyword evidence="3" id="KW-1185">Reference proteome</keyword>
<dbReference type="GO" id="GO:0008320">
    <property type="term" value="F:protein transmembrane transporter activity"/>
    <property type="evidence" value="ECO:0007669"/>
    <property type="project" value="InterPro"/>
</dbReference>
<reference evidence="2 3" key="2">
    <citation type="journal article" date="2000" name="Proc. Natl. Acad. Sci. U.S.A.">
        <title>Archaeal adaptation to higher temperatures revealed by genomic sequence of Thermoplasma volcanium.</title>
        <authorList>
            <person name="Kawashima T."/>
            <person name="Amano N."/>
            <person name="Koike H."/>
            <person name="Makino S."/>
            <person name="Higuchi S."/>
            <person name="Kawashima-Ohya Y."/>
            <person name="Watanabe K."/>
            <person name="Yamazaki M."/>
            <person name="Kanehori K."/>
            <person name="Kawamoto T."/>
            <person name="Nunoshiba T."/>
            <person name="Yamamoto Y."/>
            <person name="Aramaki H."/>
            <person name="Makino K."/>
            <person name="Suzuki M."/>
        </authorList>
    </citation>
    <scope>NUCLEOTIDE SEQUENCE [LARGE SCALE GENOMIC DNA]</scope>
    <source>
        <strain evidence="3">ATCC 51530 / DSM 4299 / JCM 9571 / NBRC 15438 / GSS1</strain>
    </source>
</reference>
<dbReference type="GO" id="GO:0016020">
    <property type="term" value="C:membrane"/>
    <property type="evidence" value="ECO:0007669"/>
    <property type="project" value="InterPro"/>
</dbReference>
<accession>Q978E8</accession>
<dbReference type="InterPro" id="IPR008158">
    <property type="entry name" value="Translocase_Sec61-g"/>
</dbReference>
<keyword evidence="1" id="KW-1133">Transmembrane helix</keyword>
<name>Q978E8_THEVO</name>
<dbReference type="AlphaFoldDB" id="Q978E8"/>
<evidence type="ECO:0000313" key="2">
    <source>
        <dbReference type="EMBL" id="BAB60611.1"/>
    </source>
</evidence>
<dbReference type="Gene3D" id="1.20.5.820">
    <property type="entry name" value="Preprotein translocase SecE subunit"/>
    <property type="match status" value="1"/>
</dbReference>
<dbReference type="PaxDb" id="273116-14325708"/>
<dbReference type="EMBL" id="BA000011">
    <property type="protein sequence ID" value="BAB60611.1"/>
    <property type="molecule type" value="Genomic_DNA"/>
</dbReference>
<keyword evidence="1" id="KW-0472">Membrane</keyword>
<dbReference type="SUPFAM" id="SSF103456">
    <property type="entry name" value="Preprotein translocase SecE subunit"/>
    <property type="match status" value="1"/>
</dbReference>
<dbReference type="InterPro" id="IPR023391">
    <property type="entry name" value="Prot_translocase_SecE_dom_sf"/>
</dbReference>
<dbReference type="KEGG" id="tvo:TVG1518472"/>
<dbReference type="STRING" id="273116.gene:9382281"/>
<dbReference type="HOGENOM" id="CLU_2244000_0_0_2"/>
<gene>
    <name evidence="2" type="ORF">TVG1518472</name>
</gene>
<feature type="transmembrane region" description="Helical" evidence="1">
    <location>
        <begin position="72"/>
        <end position="97"/>
    </location>
</feature>